<evidence type="ECO:0000313" key="2">
    <source>
        <dbReference type="Proteomes" id="UP000295680"/>
    </source>
</evidence>
<accession>A0A4R2JVM0</accession>
<evidence type="ECO:0000313" key="1">
    <source>
        <dbReference type="EMBL" id="TCO64473.1"/>
    </source>
</evidence>
<dbReference type="Proteomes" id="UP000295680">
    <property type="component" value="Unassembled WGS sequence"/>
</dbReference>
<dbReference type="OrthoDB" id="3697269at2"/>
<organism evidence="1 2">
    <name type="scientific">Actinocrispum wychmicini</name>
    <dbReference type="NCBI Taxonomy" id="1213861"/>
    <lineage>
        <taxon>Bacteria</taxon>
        <taxon>Bacillati</taxon>
        <taxon>Actinomycetota</taxon>
        <taxon>Actinomycetes</taxon>
        <taxon>Pseudonocardiales</taxon>
        <taxon>Pseudonocardiaceae</taxon>
        <taxon>Actinocrispum</taxon>
    </lineage>
</organism>
<proteinExistence type="predicted"/>
<gene>
    <name evidence="1" type="ORF">EV192_101249</name>
</gene>
<dbReference type="EMBL" id="SLWS01000001">
    <property type="protein sequence ID" value="TCO64473.1"/>
    <property type="molecule type" value="Genomic_DNA"/>
</dbReference>
<dbReference type="RefSeq" id="WP_132110246.1">
    <property type="nucleotide sequence ID" value="NZ_SLWS01000001.1"/>
</dbReference>
<sequence>MTESTKTALVLHLASGGEPLVYALSEEGATALAARLQTLMTSGGVDAPLLADESKVTINFAHVATAHFEEAPSNRVYGSANKGPHGFAR</sequence>
<protein>
    <submittedName>
        <fullName evidence="1">Uncharacterized protein</fullName>
    </submittedName>
</protein>
<comment type="caution">
    <text evidence="1">The sequence shown here is derived from an EMBL/GenBank/DDBJ whole genome shotgun (WGS) entry which is preliminary data.</text>
</comment>
<dbReference type="AlphaFoldDB" id="A0A4R2JVM0"/>
<name>A0A4R2JVM0_9PSEU</name>
<keyword evidence="2" id="KW-1185">Reference proteome</keyword>
<reference evidence="1 2" key="1">
    <citation type="submission" date="2019-03" db="EMBL/GenBank/DDBJ databases">
        <title>Genomic Encyclopedia of Type Strains, Phase IV (KMG-IV): sequencing the most valuable type-strain genomes for metagenomic binning, comparative biology and taxonomic classification.</title>
        <authorList>
            <person name="Goeker M."/>
        </authorList>
    </citation>
    <scope>NUCLEOTIDE SEQUENCE [LARGE SCALE GENOMIC DNA]</scope>
    <source>
        <strain evidence="1 2">DSM 45934</strain>
    </source>
</reference>